<dbReference type="OrthoDB" id="9937247at2759"/>
<accession>A0A401SUS8</accession>
<protein>
    <recommendedName>
        <fullName evidence="9">Palmdelphin</fullName>
    </recommendedName>
</protein>
<dbReference type="PANTHER" id="PTHR46881">
    <property type="entry name" value="PALMDELPHIN"/>
    <property type="match status" value="1"/>
</dbReference>
<keyword evidence="6" id="KW-0770">Synapse</keyword>
<evidence type="ECO:0000256" key="6">
    <source>
        <dbReference type="ARBA" id="ARBA00023018"/>
    </source>
</evidence>
<evidence type="ECO:0000313" key="14">
    <source>
        <dbReference type="Proteomes" id="UP000287033"/>
    </source>
</evidence>
<evidence type="ECO:0000256" key="10">
    <source>
        <dbReference type="SAM" id="Coils"/>
    </source>
</evidence>
<dbReference type="GO" id="GO:0008360">
    <property type="term" value="P:regulation of cell shape"/>
    <property type="evidence" value="ECO:0007669"/>
    <property type="project" value="InterPro"/>
</dbReference>
<evidence type="ECO:0000256" key="9">
    <source>
        <dbReference type="ARBA" id="ARBA00040857"/>
    </source>
</evidence>
<feature type="coiled-coil region" evidence="10">
    <location>
        <begin position="92"/>
        <end position="133"/>
    </location>
</feature>
<organism evidence="13 14">
    <name type="scientific">Chiloscyllium punctatum</name>
    <name type="common">Brownbanded bambooshark</name>
    <name type="synonym">Hemiscyllium punctatum</name>
    <dbReference type="NCBI Taxonomy" id="137246"/>
    <lineage>
        <taxon>Eukaryota</taxon>
        <taxon>Metazoa</taxon>
        <taxon>Chordata</taxon>
        <taxon>Craniata</taxon>
        <taxon>Vertebrata</taxon>
        <taxon>Chondrichthyes</taxon>
        <taxon>Elasmobranchii</taxon>
        <taxon>Galeomorphii</taxon>
        <taxon>Galeoidea</taxon>
        <taxon>Orectolobiformes</taxon>
        <taxon>Hemiscylliidae</taxon>
        <taxon>Chiloscyllium</taxon>
    </lineage>
</organism>
<dbReference type="STRING" id="137246.A0A401SUS8"/>
<dbReference type="GO" id="GO:0005737">
    <property type="term" value="C:cytoplasm"/>
    <property type="evidence" value="ECO:0007669"/>
    <property type="project" value="UniProtKB-SubCell"/>
</dbReference>
<comment type="subcellular location">
    <subcellularLocation>
        <location evidence="1">Cell projection</location>
        <location evidence="1">Dendrite</location>
    </subcellularLocation>
    <subcellularLocation>
        <location evidence="3">Cell projection</location>
        <location evidence="3">Dendritic spine</location>
    </subcellularLocation>
    <subcellularLocation>
        <location evidence="2">Cytoplasm</location>
    </subcellularLocation>
</comment>
<feature type="region of interest" description="Disordered" evidence="11">
    <location>
        <begin position="173"/>
        <end position="198"/>
    </location>
</feature>
<reference evidence="13 14" key="1">
    <citation type="journal article" date="2018" name="Nat. Ecol. Evol.">
        <title>Shark genomes provide insights into elasmobranch evolution and the origin of vertebrates.</title>
        <authorList>
            <person name="Hara Y"/>
            <person name="Yamaguchi K"/>
            <person name="Onimaru K"/>
            <person name="Kadota M"/>
            <person name="Koyanagi M"/>
            <person name="Keeley SD"/>
            <person name="Tatsumi K"/>
            <person name="Tanaka K"/>
            <person name="Motone F"/>
            <person name="Kageyama Y"/>
            <person name="Nozu R"/>
            <person name="Adachi N"/>
            <person name="Nishimura O"/>
            <person name="Nakagawa R"/>
            <person name="Tanegashima C"/>
            <person name="Kiyatake I"/>
            <person name="Matsumoto R"/>
            <person name="Murakumo K"/>
            <person name="Nishida K"/>
            <person name="Terakita A"/>
            <person name="Kuratani S"/>
            <person name="Sato K"/>
            <person name="Hyodo S Kuraku.S."/>
        </authorList>
    </citation>
    <scope>NUCLEOTIDE SEQUENCE [LARGE SCALE GENOMIC DNA]</scope>
</reference>
<evidence type="ECO:0000256" key="2">
    <source>
        <dbReference type="ARBA" id="ARBA00004496"/>
    </source>
</evidence>
<feature type="compositionally biased region" description="Polar residues" evidence="11">
    <location>
        <begin position="178"/>
        <end position="191"/>
    </location>
</feature>
<keyword evidence="5" id="KW-0963">Cytoplasm</keyword>
<dbReference type="EMBL" id="BEZZ01000572">
    <property type="protein sequence ID" value="GCC34142.1"/>
    <property type="molecule type" value="Genomic_DNA"/>
</dbReference>
<dbReference type="Proteomes" id="UP000287033">
    <property type="component" value="Unassembled WGS sequence"/>
</dbReference>
<proteinExistence type="inferred from homology"/>
<gene>
    <name evidence="13" type="ORF">chiPu_0012615</name>
</gene>
<evidence type="ECO:0000256" key="5">
    <source>
        <dbReference type="ARBA" id="ARBA00022490"/>
    </source>
</evidence>
<keyword evidence="8" id="KW-0966">Cell projection</keyword>
<evidence type="ECO:0000256" key="12">
    <source>
        <dbReference type="SAM" id="SignalP"/>
    </source>
</evidence>
<evidence type="ECO:0000256" key="8">
    <source>
        <dbReference type="ARBA" id="ARBA00023273"/>
    </source>
</evidence>
<dbReference type="PANTHER" id="PTHR46881:SF1">
    <property type="entry name" value="PALMDELPHIN"/>
    <property type="match status" value="1"/>
</dbReference>
<dbReference type="GO" id="GO:0043197">
    <property type="term" value="C:dendritic spine"/>
    <property type="evidence" value="ECO:0007669"/>
    <property type="project" value="UniProtKB-SubCell"/>
</dbReference>
<dbReference type="InterPro" id="IPR004965">
    <property type="entry name" value="Paralemmin"/>
</dbReference>
<evidence type="ECO:0000256" key="1">
    <source>
        <dbReference type="ARBA" id="ARBA00004279"/>
    </source>
</evidence>
<dbReference type="OMA" id="GIDNMTH"/>
<evidence type="ECO:0000256" key="3">
    <source>
        <dbReference type="ARBA" id="ARBA00004552"/>
    </source>
</evidence>
<evidence type="ECO:0000256" key="4">
    <source>
        <dbReference type="ARBA" id="ARBA00005756"/>
    </source>
</evidence>
<comment type="similarity">
    <text evidence="4">Belongs to the paralemmin family.</text>
</comment>
<feature type="chain" id="PRO_5019180871" description="Palmdelphin" evidence="12">
    <location>
        <begin position="24"/>
        <end position="584"/>
    </location>
</feature>
<feature type="signal peptide" evidence="12">
    <location>
        <begin position="1"/>
        <end position="23"/>
    </location>
</feature>
<evidence type="ECO:0000256" key="7">
    <source>
        <dbReference type="ARBA" id="ARBA00023054"/>
    </source>
</evidence>
<evidence type="ECO:0000313" key="13">
    <source>
        <dbReference type="EMBL" id="GCC34142.1"/>
    </source>
</evidence>
<keyword evidence="14" id="KW-1185">Reference proteome</keyword>
<sequence length="584" mass="65189">MGGHGTLCLWLVVVTLFCGLICTSKSTAGMEETDLLKERLQAITDKRKIQEKITRQRFEVDEEKLKLKHLKSKSLRERWLLEGVTTIYPQEEEAMKKQHQEDQLQSKKLEQNIFRLEEEIKSLENQEAQVSLNEQILLKKLKAAERSTADIIKAAQAEIYEDQTKFVNTEIPDLPKSYESQDQQRIPSSETETQDVEEPKEALFAVEINVQKDMKTGESTILSTVPVMVNEIKNKGVKVYEDGVKSVYALCNDGGLVQNGIDNMTHDEVEALLQQAGEKQANVSAVCHAPVYSSSHIKLQSHKMLPCEQMESESIIPDDMTISERVERHNPVMAQTFGSNNTTVYQERNLAVSPQQSFTPAPFSPVTSSRSLNLTQSQSQQHIESPLTESELNLVKVQCHQGRDNHREAVFISSELDHDGGSSSASEETVVSLNVVHSLPSTINTEEPVTMVFMGYHNVDDENETKKVLGYEGAIRAELVMISDDDDTEVSSHQANNQTIPVLQPAPLSIPDEVHKTYAEINLTTGGSSVPKKPALISSQETTTNHSPYISYSDGHMDGVGNYDDDSVSALRSKMTRLGKKVMM</sequence>
<evidence type="ECO:0000256" key="11">
    <source>
        <dbReference type="SAM" id="MobiDB-lite"/>
    </source>
</evidence>
<keyword evidence="12" id="KW-0732">Signal</keyword>
<name>A0A401SUS8_CHIPU</name>
<keyword evidence="7 10" id="KW-0175">Coiled coil</keyword>
<dbReference type="AlphaFoldDB" id="A0A401SUS8"/>
<dbReference type="Pfam" id="PF03285">
    <property type="entry name" value="Paralemmin"/>
    <property type="match status" value="2"/>
</dbReference>
<comment type="caution">
    <text evidence="13">The sequence shown here is derived from an EMBL/GenBank/DDBJ whole genome shotgun (WGS) entry which is preliminary data.</text>
</comment>
<dbReference type="GO" id="GO:0016020">
    <property type="term" value="C:membrane"/>
    <property type="evidence" value="ECO:0007669"/>
    <property type="project" value="InterPro"/>
</dbReference>